<dbReference type="HOGENOM" id="CLU_2641877_0_0_1"/>
<evidence type="ECO:0000313" key="3">
    <source>
        <dbReference type="Proteomes" id="UP000002051"/>
    </source>
</evidence>
<dbReference type="EnsemblPlants" id="AES99164">
    <property type="protein sequence ID" value="AES99164"/>
    <property type="gene ID" value="MTR_5g077340"/>
</dbReference>
<keyword evidence="3" id="KW-1185">Reference proteome</keyword>
<protein>
    <submittedName>
        <fullName evidence="1 2">Uncharacterized protein</fullName>
    </submittedName>
</protein>
<reference evidence="1 3" key="1">
    <citation type="journal article" date="2011" name="Nature">
        <title>The Medicago genome provides insight into the evolution of rhizobial symbioses.</title>
        <authorList>
            <person name="Young N.D."/>
            <person name="Debelle F."/>
            <person name="Oldroyd G.E."/>
            <person name="Geurts R."/>
            <person name="Cannon S.B."/>
            <person name="Udvardi M.K."/>
            <person name="Benedito V.A."/>
            <person name="Mayer K.F."/>
            <person name="Gouzy J."/>
            <person name="Schoof H."/>
            <person name="Van de Peer Y."/>
            <person name="Proost S."/>
            <person name="Cook D.R."/>
            <person name="Meyers B.C."/>
            <person name="Spannagl M."/>
            <person name="Cheung F."/>
            <person name="De Mita S."/>
            <person name="Krishnakumar V."/>
            <person name="Gundlach H."/>
            <person name="Zhou S."/>
            <person name="Mudge J."/>
            <person name="Bharti A.K."/>
            <person name="Murray J.D."/>
            <person name="Naoumkina M.A."/>
            <person name="Rosen B."/>
            <person name="Silverstein K.A."/>
            <person name="Tang H."/>
            <person name="Rombauts S."/>
            <person name="Zhao P.X."/>
            <person name="Zhou P."/>
            <person name="Barbe V."/>
            <person name="Bardou P."/>
            <person name="Bechner M."/>
            <person name="Bellec A."/>
            <person name="Berger A."/>
            <person name="Berges H."/>
            <person name="Bidwell S."/>
            <person name="Bisseling T."/>
            <person name="Choisne N."/>
            <person name="Couloux A."/>
            <person name="Denny R."/>
            <person name="Deshpande S."/>
            <person name="Dai X."/>
            <person name="Doyle J.J."/>
            <person name="Dudez A.M."/>
            <person name="Farmer A.D."/>
            <person name="Fouteau S."/>
            <person name="Franken C."/>
            <person name="Gibelin C."/>
            <person name="Gish J."/>
            <person name="Goldstein S."/>
            <person name="Gonzalez A.J."/>
            <person name="Green P.J."/>
            <person name="Hallab A."/>
            <person name="Hartog M."/>
            <person name="Hua A."/>
            <person name="Humphray S.J."/>
            <person name="Jeong D.H."/>
            <person name="Jing Y."/>
            <person name="Jocker A."/>
            <person name="Kenton S.M."/>
            <person name="Kim D.J."/>
            <person name="Klee K."/>
            <person name="Lai H."/>
            <person name="Lang C."/>
            <person name="Lin S."/>
            <person name="Macmil S.L."/>
            <person name="Magdelenat G."/>
            <person name="Matthews L."/>
            <person name="McCorrison J."/>
            <person name="Monaghan E.L."/>
            <person name="Mun J.H."/>
            <person name="Najar F.Z."/>
            <person name="Nicholson C."/>
            <person name="Noirot C."/>
            <person name="O'Bleness M."/>
            <person name="Paule C.R."/>
            <person name="Poulain J."/>
            <person name="Prion F."/>
            <person name="Qin B."/>
            <person name="Qu C."/>
            <person name="Retzel E.F."/>
            <person name="Riddle C."/>
            <person name="Sallet E."/>
            <person name="Samain S."/>
            <person name="Samson N."/>
            <person name="Sanders I."/>
            <person name="Saurat O."/>
            <person name="Scarpelli C."/>
            <person name="Schiex T."/>
            <person name="Segurens B."/>
            <person name="Severin A.J."/>
            <person name="Sherrier D.J."/>
            <person name="Shi R."/>
            <person name="Sims S."/>
            <person name="Singer S.R."/>
            <person name="Sinharoy S."/>
            <person name="Sterck L."/>
            <person name="Viollet A."/>
            <person name="Wang B.B."/>
            <person name="Wang K."/>
            <person name="Wang M."/>
            <person name="Wang X."/>
            <person name="Warfsmann J."/>
            <person name="Weissenbach J."/>
            <person name="White D.D."/>
            <person name="White J.D."/>
            <person name="Wiley G.B."/>
            <person name="Wincker P."/>
            <person name="Xing Y."/>
            <person name="Yang L."/>
            <person name="Yao Z."/>
            <person name="Ying F."/>
            <person name="Zhai J."/>
            <person name="Zhou L."/>
            <person name="Zuber A."/>
            <person name="Denarie J."/>
            <person name="Dixon R.A."/>
            <person name="May G.D."/>
            <person name="Schwartz D.C."/>
            <person name="Rogers J."/>
            <person name="Quetier F."/>
            <person name="Town C.D."/>
            <person name="Roe B.A."/>
        </authorList>
    </citation>
    <scope>NUCLEOTIDE SEQUENCE [LARGE SCALE GENOMIC DNA]</scope>
    <source>
        <strain evidence="1">A17</strain>
        <strain evidence="2 3">cv. Jemalong A17</strain>
    </source>
</reference>
<dbReference type="PaxDb" id="3880-AES99164"/>
<name>G7KFX7_MEDTR</name>
<reference evidence="1 3" key="2">
    <citation type="journal article" date="2014" name="BMC Genomics">
        <title>An improved genome release (version Mt4.0) for the model legume Medicago truncatula.</title>
        <authorList>
            <person name="Tang H."/>
            <person name="Krishnakumar V."/>
            <person name="Bidwell S."/>
            <person name="Rosen B."/>
            <person name="Chan A."/>
            <person name="Zhou S."/>
            <person name="Gentzbittel L."/>
            <person name="Childs K.L."/>
            <person name="Yandell M."/>
            <person name="Gundlach H."/>
            <person name="Mayer K.F."/>
            <person name="Schwartz D.C."/>
            <person name="Town C.D."/>
        </authorList>
    </citation>
    <scope>GENOME REANNOTATION</scope>
    <source>
        <strain evidence="2 3">cv. Jemalong A17</strain>
    </source>
</reference>
<dbReference type="EMBL" id="CM001221">
    <property type="protein sequence ID" value="AES99164.1"/>
    <property type="molecule type" value="Genomic_DNA"/>
</dbReference>
<sequence>MYISPLGLPPTPATDAWKKGVLWRLYFIKFASSAPLHGMEKICNVEISARISRLSSSKHEGRISVIARRAVVLDSKK</sequence>
<dbReference type="Proteomes" id="UP000002051">
    <property type="component" value="Chromosome 5"/>
</dbReference>
<evidence type="ECO:0000313" key="1">
    <source>
        <dbReference type="EMBL" id="AES99164.1"/>
    </source>
</evidence>
<reference evidence="2" key="3">
    <citation type="submission" date="2015-04" db="UniProtKB">
        <authorList>
            <consortium name="EnsemblPlants"/>
        </authorList>
    </citation>
    <scope>IDENTIFICATION</scope>
    <source>
        <strain evidence="2">cv. Jemalong A17</strain>
    </source>
</reference>
<evidence type="ECO:0000313" key="2">
    <source>
        <dbReference type="EnsemblPlants" id="AES99164"/>
    </source>
</evidence>
<organism evidence="1 3">
    <name type="scientific">Medicago truncatula</name>
    <name type="common">Barrel medic</name>
    <name type="synonym">Medicago tribuloides</name>
    <dbReference type="NCBI Taxonomy" id="3880"/>
    <lineage>
        <taxon>Eukaryota</taxon>
        <taxon>Viridiplantae</taxon>
        <taxon>Streptophyta</taxon>
        <taxon>Embryophyta</taxon>
        <taxon>Tracheophyta</taxon>
        <taxon>Spermatophyta</taxon>
        <taxon>Magnoliopsida</taxon>
        <taxon>eudicotyledons</taxon>
        <taxon>Gunneridae</taxon>
        <taxon>Pentapetalae</taxon>
        <taxon>rosids</taxon>
        <taxon>fabids</taxon>
        <taxon>Fabales</taxon>
        <taxon>Fabaceae</taxon>
        <taxon>Papilionoideae</taxon>
        <taxon>50 kb inversion clade</taxon>
        <taxon>NPAAA clade</taxon>
        <taxon>Hologalegina</taxon>
        <taxon>IRL clade</taxon>
        <taxon>Trifolieae</taxon>
        <taxon>Medicago</taxon>
    </lineage>
</organism>
<proteinExistence type="predicted"/>
<accession>G7KFX7</accession>
<dbReference type="AlphaFoldDB" id="G7KFX7"/>
<gene>
    <name evidence="1" type="ordered locus">MTR_5g077340</name>
</gene>